<dbReference type="GO" id="GO:0016491">
    <property type="term" value="F:oxidoreductase activity"/>
    <property type="evidence" value="ECO:0007669"/>
    <property type="project" value="UniProtKB-KW"/>
</dbReference>
<dbReference type="InterPro" id="IPR036318">
    <property type="entry name" value="FAD-bd_PCMH-like_sf"/>
</dbReference>
<dbReference type="SMART" id="SM01092">
    <property type="entry name" value="CO_deh_flav_C"/>
    <property type="match status" value="1"/>
</dbReference>
<proteinExistence type="predicted"/>
<keyword evidence="3" id="KW-0560">Oxidoreductase</keyword>
<dbReference type="AlphaFoldDB" id="A0A2W4K507"/>
<dbReference type="InterPro" id="IPR005107">
    <property type="entry name" value="CO_DH_flav_C"/>
</dbReference>
<keyword evidence="1" id="KW-0285">Flavoprotein</keyword>
<dbReference type="PANTHER" id="PTHR42659:SF2">
    <property type="entry name" value="XANTHINE DEHYDROGENASE SUBUNIT C-RELATED"/>
    <property type="match status" value="1"/>
</dbReference>
<dbReference type="InterPro" id="IPR036683">
    <property type="entry name" value="CO_DH_flav_C_dom_sf"/>
</dbReference>
<dbReference type="Pfam" id="PF00941">
    <property type="entry name" value="FAD_binding_5"/>
    <property type="match status" value="1"/>
</dbReference>
<reference evidence="5" key="1">
    <citation type="submission" date="2018-05" db="EMBL/GenBank/DDBJ databases">
        <authorList>
            <person name="Lanie J.A."/>
            <person name="Ng W.-L."/>
            <person name="Kazmierczak K.M."/>
            <person name="Andrzejewski T.M."/>
            <person name="Davidsen T.M."/>
            <person name="Wayne K.J."/>
            <person name="Tettelin H."/>
            <person name="Glass J.I."/>
            <person name="Rusch D."/>
            <person name="Podicherti R."/>
            <person name="Tsui H.-C.T."/>
            <person name="Winkler M.E."/>
        </authorList>
    </citation>
    <scope>NUCLEOTIDE SEQUENCE</scope>
    <source>
        <strain evidence="5">ZC4RG45</strain>
    </source>
</reference>
<evidence type="ECO:0000256" key="1">
    <source>
        <dbReference type="ARBA" id="ARBA00022630"/>
    </source>
</evidence>
<dbReference type="InterPro" id="IPR016166">
    <property type="entry name" value="FAD-bd_PCMH"/>
</dbReference>
<protein>
    <submittedName>
        <fullName evidence="5">Carbon monoxide dehydrogenase</fullName>
    </submittedName>
</protein>
<dbReference type="SUPFAM" id="SSF56176">
    <property type="entry name" value="FAD-binding/transporter-associated domain-like"/>
    <property type="match status" value="1"/>
</dbReference>
<gene>
    <name evidence="5" type="ORF">DIU77_01010</name>
</gene>
<comment type="caution">
    <text evidence="5">The sequence shown here is derived from an EMBL/GenBank/DDBJ whole genome shotgun (WGS) entry which is preliminary data.</text>
</comment>
<feature type="domain" description="FAD-binding PCMH-type" evidence="4">
    <location>
        <begin position="1"/>
        <end position="137"/>
    </location>
</feature>
<dbReference type="Gene3D" id="3.30.465.10">
    <property type="match status" value="1"/>
</dbReference>
<dbReference type="SUPFAM" id="SSF55447">
    <property type="entry name" value="CO dehydrogenase flavoprotein C-terminal domain-like"/>
    <property type="match status" value="1"/>
</dbReference>
<dbReference type="GO" id="GO:0071949">
    <property type="term" value="F:FAD binding"/>
    <property type="evidence" value="ECO:0007669"/>
    <property type="project" value="InterPro"/>
</dbReference>
<evidence type="ECO:0000259" key="4">
    <source>
        <dbReference type="PROSITE" id="PS51387"/>
    </source>
</evidence>
<evidence type="ECO:0000256" key="2">
    <source>
        <dbReference type="ARBA" id="ARBA00022827"/>
    </source>
</evidence>
<dbReference type="EMBL" id="QGUI01000020">
    <property type="protein sequence ID" value="PZN01348.1"/>
    <property type="molecule type" value="Genomic_DNA"/>
</dbReference>
<evidence type="ECO:0000256" key="3">
    <source>
        <dbReference type="ARBA" id="ARBA00023002"/>
    </source>
</evidence>
<keyword evidence="2" id="KW-0274">FAD</keyword>
<dbReference type="InterPro" id="IPR002346">
    <property type="entry name" value="Mopterin_DH_FAD-bd"/>
</dbReference>
<sequence length="227" mass="24039">MELGLLAPERVVSLRAIPELRRCERDGDLLVLGAGLTHDDVATSPLVADHAPVLAEVANDVGNIRVRCTGTLGGNLAFAEPRSDVATVLLALGAGVRLAGVDGEREVPMREFVLGAYETDLRPGELIVAVLVPRQPGTAVYRKVVFSERPVVGVALAETGQGWRLVIGAVAMTPEILEVRRLDEIDPRAIAESLDVLADLGGSEEYKTHLTAVTIGRCVAAAGRQDP</sequence>
<dbReference type="InterPro" id="IPR016169">
    <property type="entry name" value="FAD-bd_PCMH_sub2"/>
</dbReference>
<evidence type="ECO:0000313" key="5">
    <source>
        <dbReference type="EMBL" id="PZN01348.1"/>
    </source>
</evidence>
<accession>A0A2W4K507</accession>
<dbReference type="PROSITE" id="PS51387">
    <property type="entry name" value="FAD_PCMH"/>
    <property type="match status" value="1"/>
</dbReference>
<name>A0A2W4K507_9PSEU</name>
<dbReference type="InterPro" id="IPR051312">
    <property type="entry name" value="Diverse_Substr_Oxidored"/>
</dbReference>
<dbReference type="PANTHER" id="PTHR42659">
    <property type="entry name" value="XANTHINE DEHYDROGENASE SUBUNIT C-RELATED"/>
    <property type="match status" value="1"/>
</dbReference>
<organism evidence="5">
    <name type="scientific">Thermocrispum agreste</name>
    <dbReference type="NCBI Taxonomy" id="37925"/>
    <lineage>
        <taxon>Bacteria</taxon>
        <taxon>Bacillati</taxon>
        <taxon>Actinomycetota</taxon>
        <taxon>Actinomycetes</taxon>
        <taxon>Pseudonocardiales</taxon>
        <taxon>Pseudonocardiaceae</taxon>
        <taxon>Thermocrispum</taxon>
    </lineage>
</organism>